<dbReference type="InterPro" id="IPR003598">
    <property type="entry name" value="Ig_sub2"/>
</dbReference>
<dbReference type="GO" id="GO:0007156">
    <property type="term" value="P:homophilic cell adhesion via plasma membrane adhesion molecules"/>
    <property type="evidence" value="ECO:0007669"/>
    <property type="project" value="TreeGrafter"/>
</dbReference>
<dbReference type="PROSITE" id="PS50835">
    <property type="entry name" value="IG_LIKE"/>
    <property type="match status" value="1"/>
</dbReference>
<evidence type="ECO:0000256" key="2">
    <source>
        <dbReference type="ARBA" id="ARBA00023157"/>
    </source>
</evidence>
<evidence type="ECO:0000256" key="3">
    <source>
        <dbReference type="ARBA" id="ARBA00023319"/>
    </source>
</evidence>
<sequence length="189" mass="22200">MSANRLALRDEIFNICRGGKKVVREVVTKDSLARRASENQREEYTFPYLLHKSTDRFYKERRPKFPEFLNRLEDQWRRPDNNITMRISYKGEPEPIVQWFKDQQLIESNARTMITAGDGVTELVIFDAQKSDAGFYCCRIENDSGVQDTNCHIYIGDSADHPPGRRPLSADYRLYQSVLYTPSQRYSRF</sequence>
<evidence type="ECO:0000259" key="4">
    <source>
        <dbReference type="PROSITE" id="PS50835"/>
    </source>
</evidence>
<dbReference type="FunFam" id="2.60.40.10:FF:000107">
    <property type="entry name" value="Myosin, light chain kinase a"/>
    <property type="match status" value="1"/>
</dbReference>
<evidence type="ECO:0000313" key="5">
    <source>
        <dbReference type="Proteomes" id="UP000887574"/>
    </source>
</evidence>
<keyword evidence="1" id="KW-0732">Signal</keyword>
<dbReference type="InterPro" id="IPR036179">
    <property type="entry name" value="Ig-like_dom_sf"/>
</dbReference>
<feature type="domain" description="Ig-like" evidence="4">
    <location>
        <begin position="66"/>
        <end position="154"/>
    </location>
</feature>
<dbReference type="InterPro" id="IPR003599">
    <property type="entry name" value="Ig_sub"/>
</dbReference>
<keyword evidence="5" id="KW-1185">Reference proteome</keyword>
<keyword evidence="2" id="KW-1015">Disulfide bond</keyword>
<proteinExistence type="predicted"/>
<reference evidence="6" key="1">
    <citation type="submission" date="2022-11" db="UniProtKB">
        <authorList>
            <consortium name="WormBaseParasite"/>
        </authorList>
    </citation>
    <scope>IDENTIFICATION</scope>
</reference>
<organism evidence="5 6">
    <name type="scientific">Ditylenchus dipsaci</name>
    <dbReference type="NCBI Taxonomy" id="166011"/>
    <lineage>
        <taxon>Eukaryota</taxon>
        <taxon>Metazoa</taxon>
        <taxon>Ecdysozoa</taxon>
        <taxon>Nematoda</taxon>
        <taxon>Chromadorea</taxon>
        <taxon>Rhabditida</taxon>
        <taxon>Tylenchina</taxon>
        <taxon>Tylenchomorpha</taxon>
        <taxon>Sphaerularioidea</taxon>
        <taxon>Anguinidae</taxon>
        <taxon>Anguininae</taxon>
        <taxon>Ditylenchus</taxon>
    </lineage>
</organism>
<evidence type="ECO:0000256" key="1">
    <source>
        <dbReference type="ARBA" id="ARBA00022729"/>
    </source>
</evidence>
<accession>A0A915CY96</accession>
<dbReference type="InterPro" id="IPR013783">
    <property type="entry name" value="Ig-like_fold"/>
</dbReference>
<dbReference type="GO" id="GO:0005886">
    <property type="term" value="C:plasma membrane"/>
    <property type="evidence" value="ECO:0007669"/>
    <property type="project" value="TreeGrafter"/>
</dbReference>
<dbReference type="InterPro" id="IPR050958">
    <property type="entry name" value="Cell_Adh-Cytoskel_Orgn"/>
</dbReference>
<evidence type="ECO:0000313" key="6">
    <source>
        <dbReference type="WBParaSite" id="jg13546"/>
    </source>
</evidence>
<dbReference type="PANTHER" id="PTHR45080">
    <property type="entry name" value="CONTACTIN 5"/>
    <property type="match status" value="1"/>
</dbReference>
<dbReference type="Gene3D" id="2.60.40.10">
    <property type="entry name" value="Immunoglobulins"/>
    <property type="match status" value="1"/>
</dbReference>
<dbReference type="InterPro" id="IPR007110">
    <property type="entry name" value="Ig-like_dom"/>
</dbReference>
<dbReference type="InterPro" id="IPR013098">
    <property type="entry name" value="Ig_I-set"/>
</dbReference>
<dbReference type="AlphaFoldDB" id="A0A915CY96"/>
<dbReference type="Proteomes" id="UP000887574">
    <property type="component" value="Unplaced"/>
</dbReference>
<dbReference type="Pfam" id="PF07679">
    <property type="entry name" value="I-set"/>
    <property type="match status" value="1"/>
</dbReference>
<dbReference type="SUPFAM" id="SSF48726">
    <property type="entry name" value="Immunoglobulin"/>
    <property type="match status" value="1"/>
</dbReference>
<dbReference type="WBParaSite" id="jg13546">
    <property type="protein sequence ID" value="jg13546"/>
    <property type="gene ID" value="jg13546"/>
</dbReference>
<dbReference type="SMART" id="SM00409">
    <property type="entry name" value="IG"/>
    <property type="match status" value="1"/>
</dbReference>
<protein>
    <submittedName>
        <fullName evidence="6">Ig-like domain-containing protein</fullName>
    </submittedName>
</protein>
<dbReference type="PANTHER" id="PTHR45080:SF8">
    <property type="entry name" value="IG-LIKE DOMAIN-CONTAINING PROTEIN"/>
    <property type="match status" value="1"/>
</dbReference>
<name>A0A915CY96_9BILA</name>
<keyword evidence="3" id="KW-0393">Immunoglobulin domain</keyword>
<dbReference type="SMART" id="SM00408">
    <property type="entry name" value="IGc2"/>
    <property type="match status" value="1"/>
</dbReference>